<protein>
    <recommendedName>
        <fullName evidence="3">5'-nucleotidase</fullName>
        <ecNumber evidence="3">3.1.3.5</ecNumber>
    </recommendedName>
</protein>
<dbReference type="Proteomes" id="UP000663828">
    <property type="component" value="Unassembled WGS sequence"/>
</dbReference>
<evidence type="ECO:0000313" key="5">
    <source>
        <dbReference type="EMBL" id="CAF1444455.1"/>
    </source>
</evidence>
<proteinExistence type="inferred from homology"/>
<evidence type="ECO:0000259" key="4">
    <source>
        <dbReference type="Pfam" id="PF02872"/>
    </source>
</evidence>
<organism evidence="6 7">
    <name type="scientific">Adineta ricciae</name>
    <name type="common">Rotifer</name>
    <dbReference type="NCBI Taxonomy" id="249248"/>
    <lineage>
        <taxon>Eukaryota</taxon>
        <taxon>Metazoa</taxon>
        <taxon>Spiralia</taxon>
        <taxon>Gnathifera</taxon>
        <taxon>Rotifera</taxon>
        <taxon>Eurotatoria</taxon>
        <taxon>Bdelloidea</taxon>
        <taxon>Adinetida</taxon>
        <taxon>Adinetidae</taxon>
        <taxon>Adineta</taxon>
    </lineage>
</organism>
<feature type="domain" description="5'-Nucleotidase C-terminal" evidence="4">
    <location>
        <begin position="184"/>
        <end position="270"/>
    </location>
</feature>
<dbReference type="GO" id="GO:0009166">
    <property type="term" value="P:nucleotide catabolic process"/>
    <property type="evidence" value="ECO:0007669"/>
    <property type="project" value="InterPro"/>
</dbReference>
<dbReference type="EC" id="3.1.3.5" evidence="3"/>
<dbReference type="InterPro" id="IPR036907">
    <property type="entry name" value="5'-Nucleotdase_C_sf"/>
</dbReference>
<comment type="caution">
    <text evidence="6">The sequence shown here is derived from an EMBL/GenBank/DDBJ whole genome shotgun (WGS) entry which is preliminary data.</text>
</comment>
<keyword evidence="7" id="KW-1185">Reference proteome</keyword>
<sequence>MISTINTLGLDYMTFGNHEFDLTEEELFTRINESVFTWISSNVFRVHKFLPFGSSISHKIVTIDGVRILLIGLTINEHVNYVRFADQPLLSNYLQTDIHIATSVPQIDLILGEHEHGNSYNLRGTKFVPIVKADSNAFTVYIHRCTFNLNTKQLRIYSTLTKISSQDVQLDGRYQSVTTSNTFLTEGICQSFIKATESFVTTVDLPNGGTIRIDDFIIGTITQYDILRTLPFPNTVVTFAVPGQVLAEVLTDGMSAKDTGLFIDYTGVQTSDHGSTWLINGVNINTTGLIYRVITTDYLKNNTKLNSTIVTILKQTDQTQTKVFIDYMQIKYPYAKNKSERCVGSVLSCRKIGAVYTIIDTILESLLIRFCKDMNLMPFRNLCLSHPY</sequence>
<dbReference type="InterPro" id="IPR029052">
    <property type="entry name" value="Metallo-depent_PP-like"/>
</dbReference>
<evidence type="ECO:0000256" key="1">
    <source>
        <dbReference type="ARBA" id="ARBA00000815"/>
    </source>
</evidence>
<dbReference type="Pfam" id="PF02872">
    <property type="entry name" value="5_nucleotid_C"/>
    <property type="match status" value="1"/>
</dbReference>
<dbReference type="InterPro" id="IPR008334">
    <property type="entry name" value="5'-Nucleotdase_C"/>
</dbReference>
<comment type="catalytic activity">
    <reaction evidence="1">
        <text>a ribonucleoside 5'-phosphate + H2O = a ribonucleoside + phosphate</text>
        <dbReference type="Rhea" id="RHEA:12484"/>
        <dbReference type="ChEBI" id="CHEBI:15377"/>
        <dbReference type="ChEBI" id="CHEBI:18254"/>
        <dbReference type="ChEBI" id="CHEBI:43474"/>
        <dbReference type="ChEBI" id="CHEBI:58043"/>
        <dbReference type="EC" id="3.1.3.5"/>
    </reaction>
</comment>
<accession>A0A815TQV8</accession>
<dbReference type="AlphaFoldDB" id="A0A815TQV8"/>
<dbReference type="GO" id="GO:0008768">
    <property type="term" value="F:UDP-sugar diphosphatase activity"/>
    <property type="evidence" value="ECO:0007669"/>
    <property type="project" value="TreeGrafter"/>
</dbReference>
<dbReference type="InterPro" id="IPR006179">
    <property type="entry name" value="5_nucleotidase/apyrase"/>
</dbReference>
<dbReference type="Gene3D" id="3.60.21.10">
    <property type="match status" value="1"/>
</dbReference>
<evidence type="ECO:0000256" key="2">
    <source>
        <dbReference type="ARBA" id="ARBA00006654"/>
    </source>
</evidence>
<name>A0A815TQV8_ADIRI</name>
<dbReference type="EMBL" id="CAJNOJ010000426">
    <property type="protein sequence ID" value="CAF1444455.1"/>
    <property type="molecule type" value="Genomic_DNA"/>
</dbReference>
<dbReference type="Gene3D" id="3.90.780.10">
    <property type="entry name" value="5'-Nucleotidase, C-terminal domain"/>
    <property type="match status" value="1"/>
</dbReference>
<dbReference type="OrthoDB" id="10252235at2759"/>
<comment type="similarity">
    <text evidence="2">Belongs to the 5'-nucleotidase family.</text>
</comment>
<evidence type="ECO:0000313" key="6">
    <source>
        <dbReference type="EMBL" id="CAF1509953.1"/>
    </source>
</evidence>
<reference evidence="6" key="1">
    <citation type="submission" date="2021-02" db="EMBL/GenBank/DDBJ databases">
        <authorList>
            <person name="Nowell W R."/>
        </authorList>
    </citation>
    <scope>NUCLEOTIDE SEQUENCE</scope>
</reference>
<evidence type="ECO:0000256" key="3">
    <source>
        <dbReference type="ARBA" id="ARBA00012643"/>
    </source>
</evidence>
<dbReference type="PANTHER" id="PTHR11575">
    <property type="entry name" value="5'-NUCLEOTIDASE-RELATED"/>
    <property type="match status" value="1"/>
</dbReference>
<dbReference type="GO" id="GO:0008253">
    <property type="term" value="F:5'-nucleotidase activity"/>
    <property type="evidence" value="ECO:0007669"/>
    <property type="project" value="UniProtKB-EC"/>
</dbReference>
<evidence type="ECO:0000313" key="7">
    <source>
        <dbReference type="Proteomes" id="UP000663828"/>
    </source>
</evidence>
<dbReference type="EMBL" id="CAJNOR010004538">
    <property type="protein sequence ID" value="CAF1509953.1"/>
    <property type="molecule type" value="Genomic_DNA"/>
</dbReference>
<gene>
    <name evidence="5" type="ORF">EDS130_LOCUS39105</name>
    <name evidence="6" type="ORF">XAT740_LOCUS40160</name>
</gene>
<dbReference type="SUPFAM" id="SSF55816">
    <property type="entry name" value="5'-nucleotidase (syn. UDP-sugar hydrolase), C-terminal domain"/>
    <property type="match status" value="1"/>
</dbReference>
<dbReference type="PANTHER" id="PTHR11575:SF24">
    <property type="entry name" value="5'-NUCLEOTIDASE"/>
    <property type="match status" value="1"/>
</dbReference>
<dbReference type="Proteomes" id="UP000663852">
    <property type="component" value="Unassembled WGS sequence"/>
</dbReference>
<dbReference type="SUPFAM" id="SSF56300">
    <property type="entry name" value="Metallo-dependent phosphatases"/>
    <property type="match status" value="1"/>
</dbReference>